<dbReference type="OrthoDB" id="1434774at2"/>
<dbReference type="Proteomes" id="UP000030121">
    <property type="component" value="Unassembled WGS sequence"/>
</dbReference>
<keyword evidence="2" id="KW-1185">Reference proteome</keyword>
<dbReference type="eggNOG" id="ENOG503451M">
    <property type="taxonomic scope" value="Bacteria"/>
</dbReference>
<accession>A0A0A2M251</accession>
<dbReference type="AlphaFoldDB" id="A0A0A2M251"/>
<evidence type="ECO:0000313" key="1">
    <source>
        <dbReference type="EMBL" id="KGO85651.1"/>
    </source>
</evidence>
<name>A0A0A2M251_9FLAO</name>
<organism evidence="1 2">
    <name type="scientific">Flavobacterium suncheonense GH29-5 = DSM 17707</name>
    <dbReference type="NCBI Taxonomy" id="1121899"/>
    <lineage>
        <taxon>Bacteria</taxon>
        <taxon>Pseudomonadati</taxon>
        <taxon>Bacteroidota</taxon>
        <taxon>Flavobacteriia</taxon>
        <taxon>Flavobacteriales</taxon>
        <taxon>Flavobacteriaceae</taxon>
        <taxon>Flavobacterium</taxon>
    </lineage>
</organism>
<dbReference type="EMBL" id="JRLW01000040">
    <property type="protein sequence ID" value="KGO85651.1"/>
    <property type="molecule type" value="Genomic_DNA"/>
</dbReference>
<protein>
    <submittedName>
        <fullName evidence="1">Uncharacterized protein</fullName>
    </submittedName>
</protein>
<sequence>MNILQKILSRMWPDKPINETKTEMVSEPEAIEQIQGNAGKLWPQLCRETIDYYKKLGCPCAFPRFIQYTSIDCVDSGASFSMRETESFIQASDDCFDTNEIDKGNECYRAILTCKTCGSTFMKAWSDFSIAINRTYLKPLELKAPQIGADAERPIPFMAGLCGYSLPDKAGFKHVDHDTFRAYLRAMKDCAKFSVTKILNNNRELLYDGNQDRFYDNHSLVFNKQRYNFRISDVISLENLQHILNEAFFKDVINNMNFKSSAFDSKVYYRSKEGLSSGYLKQDELIIIVSFGESQPCRYKIFFEGIVELQSCKQNTG</sequence>
<evidence type="ECO:0000313" key="2">
    <source>
        <dbReference type="Proteomes" id="UP000030121"/>
    </source>
</evidence>
<dbReference type="RefSeq" id="WP_026981736.1">
    <property type="nucleotide sequence ID" value="NZ_JRLW01000040.1"/>
</dbReference>
<reference evidence="1 2" key="1">
    <citation type="submission" date="2013-09" db="EMBL/GenBank/DDBJ databases">
        <authorList>
            <person name="Zeng Z."/>
            <person name="Chen C."/>
        </authorList>
    </citation>
    <scope>NUCLEOTIDE SEQUENCE [LARGE SCALE GENOMIC DNA]</scope>
    <source>
        <strain evidence="1 2">GH29-5</strain>
    </source>
</reference>
<comment type="caution">
    <text evidence="1">The sequence shown here is derived from an EMBL/GenBank/DDBJ whole genome shotgun (WGS) entry which is preliminary data.</text>
</comment>
<proteinExistence type="predicted"/>
<gene>
    <name evidence="1" type="ORF">Q764_13970</name>
</gene>
<dbReference type="STRING" id="1121899.GCA_000430025_02344"/>